<dbReference type="InterPro" id="IPR000120">
    <property type="entry name" value="Amidase"/>
</dbReference>
<dbReference type="Pfam" id="PF21986">
    <property type="entry name" value="AH_C"/>
    <property type="match status" value="1"/>
</dbReference>
<dbReference type="Pfam" id="PF01425">
    <property type="entry name" value="Amidase"/>
    <property type="match status" value="2"/>
</dbReference>
<evidence type="ECO:0000259" key="3">
    <source>
        <dbReference type="Pfam" id="PF21986"/>
    </source>
</evidence>
<dbReference type="InterPro" id="IPR053844">
    <property type="entry name" value="AH_C"/>
</dbReference>
<dbReference type="EMBL" id="BSTI01000016">
    <property type="protein sequence ID" value="GLY69378.1"/>
    <property type="molecule type" value="Genomic_DNA"/>
</dbReference>
<dbReference type="PANTHER" id="PTHR11895:SF7">
    <property type="entry name" value="GLUTAMYL-TRNA(GLN) AMIDOTRANSFERASE SUBUNIT A, MITOCHONDRIAL"/>
    <property type="match status" value="1"/>
</dbReference>
<accession>A0A9W6R512</accession>
<feature type="domain" description="Allophanate hydrolase C-terminal" evidence="3">
    <location>
        <begin position="374"/>
        <end position="494"/>
    </location>
</feature>
<sequence length="507" mass="52371">MNTLPLPPDAVPLPPPGARRQVLAAYDKIAGANRPELWTSLRSCEDVLVDAKAVDERVRAGERLPLAGLLVAVKDDVKVTGLPATDGPDGAGKPQPTAVAVQRLIQAGAVVLGKTGPEAGAAGRGKVAGWGSALAVALGLVDVALDKDPAGSGGAACHGIIGIRPTRGLVPTTGLSRAREGVTVFARTVADGQRALCAMTGPDASDAGSRRWPAGVRLAAGERPRVAVADQATLSLPSEEAGCAYQRRIEDLLAAGVVVETIDIVPFVEAVSVARGRNPRSGEWRARVLEALDGCLALVLPVLAHQPARATRGADPRLAGLLDLAAVTVPAGQADGGPFGISVLARSFDDQVALDLAALLTGEQVNEPYPGPGIDLVVFGAHLRGQPLNHQLAELGARFRGQVATAERYRMVALPTVPPTPGIVRACPGAALAGERWTISPAGLERFLAGLPEAMAPYEIELEGGGTALGFQCDAGQAAGAKDITKFGDWRAYLRHLTATRPMIPLR</sequence>
<organism evidence="4 5">
    <name type="scientific">Amycolatopsis taiwanensis</name>
    <dbReference type="NCBI Taxonomy" id="342230"/>
    <lineage>
        <taxon>Bacteria</taxon>
        <taxon>Bacillati</taxon>
        <taxon>Actinomycetota</taxon>
        <taxon>Actinomycetes</taxon>
        <taxon>Pseudonocardiales</taxon>
        <taxon>Pseudonocardiaceae</taxon>
        <taxon>Amycolatopsis</taxon>
    </lineage>
</organism>
<feature type="domain" description="Amidase" evidence="2">
    <location>
        <begin position="131"/>
        <end position="273"/>
    </location>
</feature>
<keyword evidence="5" id="KW-1185">Reference proteome</keyword>
<dbReference type="PANTHER" id="PTHR11895">
    <property type="entry name" value="TRANSAMIDASE"/>
    <property type="match status" value="1"/>
</dbReference>
<comment type="similarity">
    <text evidence="1">Belongs to the amidase family.</text>
</comment>
<dbReference type="SUPFAM" id="SSF75304">
    <property type="entry name" value="Amidase signature (AS) enzymes"/>
    <property type="match status" value="1"/>
</dbReference>
<evidence type="ECO:0000313" key="5">
    <source>
        <dbReference type="Proteomes" id="UP001165136"/>
    </source>
</evidence>
<dbReference type="Proteomes" id="UP001165136">
    <property type="component" value="Unassembled WGS sequence"/>
</dbReference>
<evidence type="ECO:0000259" key="2">
    <source>
        <dbReference type="Pfam" id="PF01425"/>
    </source>
</evidence>
<dbReference type="GO" id="GO:0003824">
    <property type="term" value="F:catalytic activity"/>
    <property type="evidence" value="ECO:0007669"/>
    <property type="project" value="InterPro"/>
</dbReference>
<comment type="caution">
    <text evidence="4">The sequence shown here is derived from an EMBL/GenBank/DDBJ whole genome shotgun (WGS) entry which is preliminary data.</text>
</comment>
<proteinExistence type="inferred from homology"/>
<name>A0A9W6R512_9PSEU</name>
<feature type="domain" description="Amidase" evidence="2">
    <location>
        <begin position="22"/>
        <end position="115"/>
    </location>
</feature>
<reference evidence="4" key="1">
    <citation type="submission" date="2023-03" db="EMBL/GenBank/DDBJ databases">
        <title>Amycolatopsis taiwanensis NBRC 103393.</title>
        <authorList>
            <person name="Ichikawa N."/>
            <person name="Sato H."/>
            <person name="Tonouchi N."/>
        </authorList>
    </citation>
    <scope>NUCLEOTIDE SEQUENCE</scope>
    <source>
        <strain evidence="4">NBRC 103393</strain>
    </source>
</reference>
<dbReference type="InterPro" id="IPR023631">
    <property type="entry name" value="Amidase_dom"/>
</dbReference>
<dbReference type="AlphaFoldDB" id="A0A9W6R512"/>
<dbReference type="Gene3D" id="3.90.1300.10">
    <property type="entry name" value="Amidase signature (AS) domain"/>
    <property type="match status" value="2"/>
</dbReference>
<dbReference type="InterPro" id="IPR036928">
    <property type="entry name" value="AS_sf"/>
</dbReference>
<dbReference type="Gene3D" id="3.10.490.10">
    <property type="entry name" value="Gamma-glutamyl cyclotransferase-like"/>
    <property type="match status" value="1"/>
</dbReference>
<protein>
    <submittedName>
        <fullName evidence="4">Amidase</fullName>
    </submittedName>
</protein>
<gene>
    <name evidence="4" type="primary">amiE</name>
    <name evidence="4" type="ORF">Atai01_59970</name>
</gene>
<evidence type="ECO:0000313" key="4">
    <source>
        <dbReference type="EMBL" id="GLY69378.1"/>
    </source>
</evidence>
<evidence type="ECO:0000256" key="1">
    <source>
        <dbReference type="ARBA" id="ARBA00009199"/>
    </source>
</evidence>
<dbReference type="RefSeq" id="WP_027944183.1">
    <property type="nucleotide sequence ID" value="NZ_BSTI01000016.1"/>
</dbReference>